<reference evidence="1 2" key="1">
    <citation type="journal article" date="2018" name="Nat. Genet.">
        <title>Extensive intraspecific gene order and gene structural variations between Mo17 and other maize genomes.</title>
        <authorList>
            <person name="Sun S."/>
            <person name="Zhou Y."/>
            <person name="Chen J."/>
            <person name="Shi J."/>
            <person name="Zhao H."/>
            <person name="Zhao H."/>
            <person name="Song W."/>
            <person name="Zhang M."/>
            <person name="Cui Y."/>
            <person name="Dong X."/>
            <person name="Liu H."/>
            <person name="Ma X."/>
            <person name="Jiao Y."/>
            <person name="Wang B."/>
            <person name="Wei X."/>
            <person name="Stein J.C."/>
            <person name="Glaubitz J.C."/>
            <person name="Lu F."/>
            <person name="Yu G."/>
            <person name="Liang C."/>
            <person name="Fengler K."/>
            <person name="Li B."/>
            <person name="Rafalski A."/>
            <person name="Schnable P.S."/>
            <person name="Ware D.H."/>
            <person name="Buckler E.S."/>
            <person name="Lai J."/>
        </authorList>
    </citation>
    <scope>NUCLEOTIDE SEQUENCE [LARGE SCALE GENOMIC DNA]</scope>
    <source>
        <strain evidence="2">cv. Missouri 17</strain>
        <tissue evidence="1">Seedling</tissue>
    </source>
</reference>
<accession>A0A3L6FYR3</accession>
<dbReference type="Proteomes" id="UP000251960">
    <property type="component" value="Chromosome 2"/>
</dbReference>
<dbReference type="AlphaFoldDB" id="A0A3L6FYR3"/>
<name>A0A3L6FYR3_MAIZE</name>
<protein>
    <submittedName>
        <fullName evidence="1">Uncharacterized protein</fullName>
    </submittedName>
</protein>
<evidence type="ECO:0000313" key="2">
    <source>
        <dbReference type="Proteomes" id="UP000251960"/>
    </source>
</evidence>
<comment type="caution">
    <text evidence="1">The sequence shown here is derived from an EMBL/GenBank/DDBJ whole genome shotgun (WGS) entry which is preliminary data.</text>
</comment>
<evidence type="ECO:0000313" key="1">
    <source>
        <dbReference type="EMBL" id="PWZ40035.1"/>
    </source>
</evidence>
<sequence length="34" mass="4062">MILRNWPREFLSLPVVLLLSRLELQLRLSLRTAN</sequence>
<organism evidence="1 2">
    <name type="scientific">Zea mays</name>
    <name type="common">Maize</name>
    <dbReference type="NCBI Taxonomy" id="4577"/>
    <lineage>
        <taxon>Eukaryota</taxon>
        <taxon>Viridiplantae</taxon>
        <taxon>Streptophyta</taxon>
        <taxon>Embryophyta</taxon>
        <taxon>Tracheophyta</taxon>
        <taxon>Spermatophyta</taxon>
        <taxon>Magnoliopsida</taxon>
        <taxon>Liliopsida</taxon>
        <taxon>Poales</taxon>
        <taxon>Poaceae</taxon>
        <taxon>PACMAD clade</taxon>
        <taxon>Panicoideae</taxon>
        <taxon>Andropogonodae</taxon>
        <taxon>Andropogoneae</taxon>
        <taxon>Tripsacinae</taxon>
        <taxon>Zea</taxon>
    </lineage>
</organism>
<dbReference type="EMBL" id="NCVQ01000003">
    <property type="protein sequence ID" value="PWZ40035.1"/>
    <property type="molecule type" value="Genomic_DNA"/>
</dbReference>
<proteinExistence type="predicted"/>
<gene>
    <name evidence="1" type="ORF">Zm00014a_013207</name>
</gene>